<keyword evidence="2" id="KW-1185">Reference proteome</keyword>
<name>A0A5B6WDT9_9ROSI</name>
<dbReference type="OrthoDB" id="1937198at2759"/>
<dbReference type="Proteomes" id="UP000325315">
    <property type="component" value="Unassembled WGS sequence"/>
</dbReference>
<dbReference type="AlphaFoldDB" id="A0A5B6WDT9"/>
<dbReference type="EMBL" id="SMMG02000003">
    <property type="protein sequence ID" value="KAA3479434.1"/>
    <property type="molecule type" value="Genomic_DNA"/>
</dbReference>
<comment type="caution">
    <text evidence="1">The sequence shown here is derived from an EMBL/GenBank/DDBJ whole genome shotgun (WGS) entry which is preliminary data.</text>
</comment>
<accession>A0A5B6WDT9</accession>
<evidence type="ECO:0000313" key="1">
    <source>
        <dbReference type="EMBL" id="KAA3479434.1"/>
    </source>
</evidence>
<reference evidence="2" key="1">
    <citation type="journal article" date="2019" name="Plant Biotechnol. J.">
        <title>Genome sequencing of the Australian wild diploid species Gossypium australe highlights disease resistance and delayed gland morphogenesis.</title>
        <authorList>
            <person name="Cai Y."/>
            <person name="Cai X."/>
            <person name="Wang Q."/>
            <person name="Wang P."/>
            <person name="Zhang Y."/>
            <person name="Cai C."/>
            <person name="Xu Y."/>
            <person name="Wang K."/>
            <person name="Zhou Z."/>
            <person name="Wang C."/>
            <person name="Geng S."/>
            <person name="Li B."/>
            <person name="Dong Q."/>
            <person name="Hou Y."/>
            <person name="Wang H."/>
            <person name="Ai P."/>
            <person name="Liu Z."/>
            <person name="Yi F."/>
            <person name="Sun M."/>
            <person name="An G."/>
            <person name="Cheng J."/>
            <person name="Zhang Y."/>
            <person name="Shi Q."/>
            <person name="Xie Y."/>
            <person name="Shi X."/>
            <person name="Chang Y."/>
            <person name="Huang F."/>
            <person name="Chen Y."/>
            <person name="Hong S."/>
            <person name="Mi L."/>
            <person name="Sun Q."/>
            <person name="Zhang L."/>
            <person name="Zhou B."/>
            <person name="Peng R."/>
            <person name="Zhang X."/>
            <person name="Liu F."/>
        </authorList>
    </citation>
    <scope>NUCLEOTIDE SEQUENCE [LARGE SCALE GENOMIC DNA]</scope>
    <source>
        <strain evidence="2">cv. PA1801</strain>
    </source>
</reference>
<evidence type="ECO:0000313" key="2">
    <source>
        <dbReference type="Proteomes" id="UP000325315"/>
    </source>
</evidence>
<sequence>MRPLPPNRFSQLASTDIDFLGRVWDTVGPTVCDWVKMVFNGGDIDSGLNNTLIVFIPKIQNPEEFAQFCPISL</sequence>
<protein>
    <submittedName>
        <fullName evidence="1">Tyrosine decarboxylase 1-like</fullName>
    </submittedName>
</protein>
<proteinExistence type="predicted"/>
<organism evidence="1 2">
    <name type="scientific">Gossypium australe</name>
    <dbReference type="NCBI Taxonomy" id="47621"/>
    <lineage>
        <taxon>Eukaryota</taxon>
        <taxon>Viridiplantae</taxon>
        <taxon>Streptophyta</taxon>
        <taxon>Embryophyta</taxon>
        <taxon>Tracheophyta</taxon>
        <taxon>Spermatophyta</taxon>
        <taxon>Magnoliopsida</taxon>
        <taxon>eudicotyledons</taxon>
        <taxon>Gunneridae</taxon>
        <taxon>Pentapetalae</taxon>
        <taxon>rosids</taxon>
        <taxon>malvids</taxon>
        <taxon>Malvales</taxon>
        <taxon>Malvaceae</taxon>
        <taxon>Malvoideae</taxon>
        <taxon>Gossypium</taxon>
    </lineage>
</organism>
<gene>
    <name evidence="1" type="ORF">EPI10_019944</name>
</gene>